<protein>
    <submittedName>
        <fullName evidence="1">Uncharacterized protein</fullName>
    </submittedName>
</protein>
<comment type="caution">
    <text evidence="1">The sequence shown here is derived from an EMBL/GenBank/DDBJ whole genome shotgun (WGS) entry which is preliminary data.</text>
</comment>
<keyword evidence="2" id="KW-1185">Reference proteome</keyword>
<accession>A0ACC4B8Y9</accession>
<evidence type="ECO:0000313" key="2">
    <source>
        <dbReference type="Proteomes" id="UP000309997"/>
    </source>
</evidence>
<dbReference type="Proteomes" id="UP000309997">
    <property type="component" value="Unassembled WGS sequence"/>
</dbReference>
<sequence length="94" mass="10400">MYRGKNGVIFTTVLAEFSLLGSTFHLQPPCSSSLPMPQELNISCILTENSPCKLAVRVYPQVHLTVEIKKFSIPFTVSYTIIARLPTPNTSSDI</sequence>
<name>A0ACC4B8Y9_POPAL</name>
<reference evidence="1 2" key="1">
    <citation type="journal article" date="2024" name="Plant Biotechnol. J.">
        <title>Genome and CRISPR/Cas9 system of a widespread forest tree (Populus alba) in the world.</title>
        <authorList>
            <person name="Liu Y.J."/>
            <person name="Jiang P.F."/>
            <person name="Han X.M."/>
            <person name="Li X.Y."/>
            <person name="Wang H.M."/>
            <person name="Wang Y.J."/>
            <person name="Wang X.X."/>
            <person name="Zeng Q.Y."/>
        </authorList>
    </citation>
    <scope>NUCLEOTIDE SEQUENCE [LARGE SCALE GENOMIC DNA]</scope>
    <source>
        <strain evidence="2">cv. PAL-ZL1</strain>
    </source>
</reference>
<proteinExistence type="predicted"/>
<organism evidence="1 2">
    <name type="scientific">Populus alba</name>
    <name type="common">White poplar</name>
    <dbReference type="NCBI Taxonomy" id="43335"/>
    <lineage>
        <taxon>Eukaryota</taxon>
        <taxon>Viridiplantae</taxon>
        <taxon>Streptophyta</taxon>
        <taxon>Embryophyta</taxon>
        <taxon>Tracheophyta</taxon>
        <taxon>Spermatophyta</taxon>
        <taxon>Magnoliopsida</taxon>
        <taxon>eudicotyledons</taxon>
        <taxon>Gunneridae</taxon>
        <taxon>Pentapetalae</taxon>
        <taxon>rosids</taxon>
        <taxon>fabids</taxon>
        <taxon>Malpighiales</taxon>
        <taxon>Salicaceae</taxon>
        <taxon>Saliceae</taxon>
        <taxon>Populus</taxon>
    </lineage>
</organism>
<gene>
    <name evidence="1" type="ORF">D5086_023138</name>
</gene>
<dbReference type="EMBL" id="RCHU02000012">
    <property type="protein sequence ID" value="KAL3575037.1"/>
    <property type="molecule type" value="Genomic_DNA"/>
</dbReference>
<evidence type="ECO:0000313" key="1">
    <source>
        <dbReference type="EMBL" id="KAL3575037.1"/>
    </source>
</evidence>